<evidence type="ECO:0000256" key="8">
    <source>
        <dbReference type="ARBA" id="ARBA00047481"/>
    </source>
</evidence>
<dbReference type="Pfam" id="PF00155">
    <property type="entry name" value="Aminotran_1_2"/>
    <property type="match status" value="1"/>
</dbReference>
<comment type="similarity">
    <text evidence="3 9">Belongs to the class-II pyridoxal-phosphate-dependent aminotransferase family. Histidinol-phosphate aminotransferase subfamily.</text>
</comment>
<feature type="modified residue" description="N6-(pyridoxal phosphate)lysine" evidence="9">
    <location>
        <position position="210"/>
    </location>
</feature>
<dbReference type="RefSeq" id="WP_111220004.1">
    <property type="nucleotide sequence ID" value="NZ_CP117255.1"/>
</dbReference>
<comment type="pathway">
    <text evidence="2 9">Amino-acid biosynthesis; L-histidine biosynthesis; L-histidine from 5-phospho-alpha-D-ribose 1-diphosphate: step 7/9.</text>
</comment>
<dbReference type="HAMAP" id="MF_01023">
    <property type="entry name" value="HisC_aminotrans_2"/>
    <property type="match status" value="1"/>
</dbReference>
<feature type="domain" description="Aminotransferase class I/classII large" evidence="10">
    <location>
        <begin position="26"/>
        <end position="347"/>
    </location>
</feature>
<evidence type="ECO:0000256" key="1">
    <source>
        <dbReference type="ARBA" id="ARBA00001933"/>
    </source>
</evidence>
<reference evidence="11 12" key="1">
    <citation type="journal article" date="2018" name="Sci. Rep.">
        <title>Rhizobium tumorigenes sp. nov., a novel plant tumorigenic bacterium isolated from cane gall tumors on thornless blackberry.</title>
        <authorList>
            <person name="Kuzmanovi N."/>
            <person name="Smalla K."/>
            <person name="Gronow S."/>
            <person name="PuBawska J."/>
        </authorList>
    </citation>
    <scope>NUCLEOTIDE SEQUENCE [LARGE SCALE GENOMIC DNA]</scope>
    <source>
        <strain evidence="11 12">1078</strain>
    </source>
</reference>
<dbReference type="InterPro" id="IPR004839">
    <property type="entry name" value="Aminotransferase_I/II_large"/>
</dbReference>
<evidence type="ECO:0000256" key="4">
    <source>
        <dbReference type="ARBA" id="ARBA00011738"/>
    </source>
</evidence>
<dbReference type="PANTHER" id="PTHR43643">
    <property type="entry name" value="HISTIDINOL-PHOSPHATE AMINOTRANSFERASE 2"/>
    <property type="match status" value="1"/>
</dbReference>
<keyword evidence="5 9" id="KW-0032">Aminotransferase</keyword>
<reference evidence="12" key="2">
    <citation type="journal article" date="2023" name="MicrobiologyOpen">
        <title>Genomics of the tumorigenes clade of the family Rhizobiaceae and description of Rhizobium rhododendri sp. nov.</title>
        <authorList>
            <person name="Kuzmanovic N."/>
            <person name="diCenzo G.C."/>
            <person name="Bunk B."/>
            <person name="Sproeer C."/>
            <person name="Fruehling A."/>
            <person name="Neumann-Schaal M."/>
            <person name="Overmann J."/>
            <person name="Smalla K."/>
        </authorList>
    </citation>
    <scope>NUCLEOTIDE SEQUENCE [LARGE SCALE GENOMIC DNA]</scope>
    <source>
        <strain evidence="12">1078</strain>
    </source>
</reference>
<protein>
    <recommendedName>
        <fullName evidence="9">Histidinol-phosphate aminotransferase</fullName>
        <ecNumber evidence="9">2.6.1.9</ecNumber>
    </recommendedName>
    <alternativeName>
        <fullName evidence="9">Imidazole acetol-phosphate transaminase</fullName>
    </alternativeName>
</protein>
<keyword evidence="9" id="KW-0368">Histidine biosynthesis</keyword>
<evidence type="ECO:0000256" key="7">
    <source>
        <dbReference type="ARBA" id="ARBA00022898"/>
    </source>
</evidence>
<evidence type="ECO:0000256" key="3">
    <source>
        <dbReference type="ARBA" id="ARBA00007970"/>
    </source>
</evidence>
<keyword evidence="6 9" id="KW-0808">Transferase</keyword>
<evidence type="ECO:0000313" key="11">
    <source>
        <dbReference type="EMBL" id="WFR94829.1"/>
    </source>
</evidence>
<dbReference type="SUPFAM" id="SSF53383">
    <property type="entry name" value="PLP-dependent transferases"/>
    <property type="match status" value="1"/>
</dbReference>
<dbReference type="GO" id="GO:0004400">
    <property type="term" value="F:histidinol-phosphate transaminase activity"/>
    <property type="evidence" value="ECO:0007669"/>
    <property type="project" value="UniProtKB-UniRule"/>
</dbReference>
<dbReference type="CDD" id="cd00609">
    <property type="entry name" value="AAT_like"/>
    <property type="match status" value="1"/>
</dbReference>
<dbReference type="KEGG" id="rtu:PR017_13585"/>
<dbReference type="InterPro" id="IPR015424">
    <property type="entry name" value="PyrdxlP-dep_Trfase"/>
</dbReference>
<dbReference type="InterPro" id="IPR015421">
    <property type="entry name" value="PyrdxlP-dep_Trfase_major"/>
</dbReference>
<evidence type="ECO:0000256" key="6">
    <source>
        <dbReference type="ARBA" id="ARBA00022679"/>
    </source>
</evidence>
<dbReference type="InterPro" id="IPR050106">
    <property type="entry name" value="HistidinolP_aminotransfase"/>
</dbReference>
<evidence type="ECO:0000256" key="9">
    <source>
        <dbReference type="HAMAP-Rule" id="MF_01023"/>
    </source>
</evidence>
<dbReference type="InterPro" id="IPR005861">
    <property type="entry name" value="HisP_aminotrans"/>
</dbReference>
<comment type="catalytic activity">
    <reaction evidence="8 9">
        <text>L-histidinol phosphate + 2-oxoglutarate = 3-(imidazol-4-yl)-2-oxopropyl phosphate + L-glutamate</text>
        <dbReference type="Rhea" id="RHEA:23744"/>
        <dbReference type="ChEBI" id="CHEBI:16810"/>
        <dbReference type="ChEBI" id="CHEBI:29985"/>
        <dbReference type="ChEBI" id="CHEBI:57766"/>
        <dbReference type="ChEBI" id="CHEBI:57980"/>
        <dbReference type="EC" id="2.6.1.9"/>
    </reaction>
</comment>
<evidence type="ECO:0000256" key="5">
    <source>
        <dbReference type="ARBA" id="ARBA00022576"/>
    </source>
</evidence>
<dbReference type="Proteomes" id="UP000249499">
    <property type="component" value="Chromosome"/>
</dbReference>
<comment type="cofactor">
    <cofactor evidence="1 9">
        <name>pyridoxal 5'-phosphate</name>
        <dbReference type="ChEBI" id="CHEBI:597326"/>
    </cofactor>
</comment>
<comment type="subunit">
    <text evidence="4 9">Homodimer.</text>
</comment>
<name>A0AAF1K3A5_9HYPH</name>
<dbReference type="EC" id="2.6.1.9" evidence="9"/>
<dbReference type="EMBL" id="CP117255">
    <property type="protein sequence ID" value="WFR94829.1"/>
    <property type="molecule type" value="Genomic_DNA"/>
</dbReference>
<dbReference type="PROSITE" id="PS00599">
    <property type="entry name" value="AA_TRANSFER_CLASS_2"/>
    <property type="match status" value="1"/>
</dbReference>
<evidence type="ECO:0000259" key="10">
    <source>
        <dbReference type="Pfam" id="PF00155"/>
    </source>
</evidence>
<keyword evidence="7 9" id="KW-0663">Pyridoxal phosphate</keyword>
<dbReference type="NCBIfam" id="TIGR01141">
    <property type="entry name" value="hisC"/>
    <property type="match status" value="1"/>
</dbReference>
<sequence length="358" mass="39620">MSRFWSPIVSTLTPYVAGEQSTIPGLVKLNANESAYGPSPDVAVAIAAQLDGSLRLYPDPTSRRLRTAIADSYGFEPDRVFVGNGSDEVLAHIFKALLKHDAPLLFPDITYSFYTTYCRLFDVTYREIPLDEAMSVRIDDFRQACGAIILPNPNAPTGTALPLGEIERLLLEHPDQVVVIDEAYVDFGGDSAVPLVDRYQNLLVVQTFSKSRSLAGLRVGFAIGQRPLIDALERVRDSFNSYPLDRLAEAGAIAAWEDQAWFETHSNMIVASRERLAAALRALDFAVLPSSANFLFVTHPARTASDLLAELRQRSLLVRHFAKPRIENYLRITIGTDAECDLLVDVLDEILSEPPIDQ</sequence>
<dbReference type="PANTHER" id="PTHR43643:SF3">
    <property type="entry name" value="HISTIDINOL-PHOSPHATE AMINOTRANSFERASE"/>
    <property type="match status" value="1"/>
</dbReference>
<keyword evidence="12" id="KW-1185">Reference proteome</keyword>
<dbReference type="InterPro" id="IPR001917">
    <property type="entry name" value="Aminotrans_II_pyridoxalP_BS"/>
</dbReference>
<dbReference type="GO" id="GO:0000105">
    <property type="term" value="P:L-histidine biosynthetic process"/>
    <property type="evidence" value="ECO:0007669"/>
    <property type="project" value="UniProtKB-UniRule"/>
</dbReference>
<gene>
    <name evidence="9 11" type="primary">hisC</name>
    <name evidence="11" type="ORF">PR017_13585</name>
</gene>
<keyword evidence="9" id="KW-0028">Amino-acid biosynthesis</keyword>
<dbReference type="Gene3D" id="3.40.640.10">
    <property type="entry name" value="Type I PLP-dependent aspartate aminotransferase-like (Major domain)"/>
    <property type="match status" value="1"/>
</dbReference>
<evidence type="ECO:0000313" key="12">
    <source>
        <dbReference type="Proteomes" id="UP000249499"/>
    </source>
</evidence>
<proteinExistence type="inferred from homology"/>
<dbReference type="AlphaFoldDB" id="A0AAF1K3A5"/>
<dbReference type="InterPro" id="IPR015422">
    <property type="entry name" value="PyrdxlP-dep_Trfase_small"/>
</dbReference>
<accession>A0AAF1K3A5</accession>
<dbReference type="GO" id="GO:0030170">
    <property type="term" value="F:pyridoxal phosphate binding"/>
    <property type="evidence" value="ECO:0007669"/>
    <property type="project" value="InterPro"/>
</dbReference>
<evidence type="ECO:0000256" key="2">
    <source>
        <dbReference type="ARBA" id="ARBA00005011"/>
    </source>
</evidence>
<organism evidence="11 12">
    <name type="scientific">Rhizobium tumorigenes</name>
    <dbReference type="NCBI Taxonomy" id="2041385"/>
    <lineage>
        <taxon>Bacteria</taxon>
        <taxon>Pseudomonadati</taxon>
        <taxon>Pseudomonadota</taxon>
        <taxon>Alphaproteobacteria</taxon>
        <taxon>Hyphomicrobiales</taxon>
        <taxon>Rhizobiaceae</taxon>
        <taxon>Rhizobium/Agrobacterium group</taxon>
        <taxon>Rhizobium</taxon>
    </lineage>
</organism>
<dbReference type="Gene3D" id="3.90.1150.10">
    <property type="entry name" value="Aspartate Aminotransferase, domain 1"/>
    <property type="match status" value="1"/>
</dbReference>